<protein>
    <submittedName>
        <fullName evidence="1">Uncharacterized protein</fullName>
    </submittedName>
</protein>
<evidence type="ECO:0000313" key="2">
    <source>
        <dbReference type="Proteomes" id="UP000479710"/>
    </source>
</evidence>
<organism evidence="1 2">
    <name type="scientific">Oryza meyeriana var. granulata</name>
    <dbReference type="NCBI Taxonomy" id="110450"/>
    <lineage>
        <taxon>Eukaryota</taxon>
        <taxon>Viridiplantae</taxon>
        <taxon>Streptophyta</taxon>
        <taxon>Embryophyta</taxon>
        <taxon>Tracheophyta</taxon>
        <taxon>Spermatophyta</taxon>
        <taxon>Magnoliopsida</taxon>
        <taxon>Liliopsida</taxon>
        <taxon>Poales</taxon>
        <taxon>Poaceae</taxon>
        <taxon>BOP clade</taxon>
        <taxon>Oryzoideae</taxon>
        <taxon>Oryzeae</taxon>
        <taxon>Oryzinae</taxon>
        <taxon>Oryza</taxon>
        <taxon>Oryza meyeriana</taxon>
    </lineage>
</organism>
<reference evidence="1 2" key="1">
    <citation type="submission" date="2019-11" db="EMBL/GenBank/DDBJ databases">
        <title>Whole genome sequence of Oryza granulata.</title>
        <authorList>
            <person name="Li W."/>
        </authorList>
    </citation>
    <scope>NUCLEOTIDE SEQUENCE [LARGE SCALE GENOMIC DNA]</scope>
    <source>
        <strain evidence="2">cv. Menghai</strain>
        <tissue evidence="1">Leaf</tissue>
    </source>
</reference>
<dbReference type="EMBL" id="SPHZ02000006">
    <property type="protein sequence ID" value="KAF0911108.1"/>
    <property type="molecule type" value="Genomic_DNA"/>
</dbReference>
<evidence type="ECO:0000313" key="1">
    <source>
        <dbReference type="EMBL" id="KAF0911108.1"/>
    </source>
</evidence>
<dbReference type="AlphaFoldDB" id="A0A6G1DER1"/>
<name>A0A6G1DER1_9ORYZ</name>
<comment type="caution">
    <text evidence="1">The sequence shown here is derived from an EMBL/GenBank/DDBJ whole genome shotgun (WGS) entry which is preliminary data.</text>
</comment>
<proteinExistence type="predicted"/>
<keyword evidence="2" id="KW-1185">Reference proteome</keyword>
<sequence length="81" mass="9625">MKLCRMLQHKVDKILNYNFVGNTFLKIQTNTTLEEDSKGRLYKNIRTLFLAAEHFWLPTKRKKMKIKVHEEGEDEEGSVLE</sequence>
<accession>A0A6G1DER1</accession>
<gene>
    <name evidence="1" type="ORF">E2562_005481</name>
</gene>
<dbReference type="Proteomes" id="UP000479710">
    <property type="component" value="Unassembled WGS sequence"/>
</dbReference>